<gene>
    <name evidence="2" type="ORF">Vqi01_55460</name>
</gene>
<evidence type="ECO:0000256" key="1">
    <source>
        <dbReference type="ARBA" id="ARBA00022679"/>
    </source>
</evidence>
<keyword evidence="3" id="KW-1185">Reference proteome</keyword>
<evidence type="ECO:0000313" key="2">
    <source>
        <dbReference type="EMBL" id="GIJ30384.1"/>
    </source>
</evidence>
<name>A0ABQ4JLC8_9ACTN</name>
<dbReference type="PANTHER" id="PTHR43861">
    <property type="entry name" value="TRANS-ACONITATE 2-METHYLTRANSFERASE-RELATED"/>
    <property type="match status" value="1"/>
</dbReference>
<dbReference type="GO" id="GO:0032259">
    <property type="term" value="P:methylation"/>
    <property type="evidence" value="ECO:0007669"/>
    <property type="project" value="UniProtKB-KW"/>
</dbReference>
<protein>
    <submittedName>
        <fullName evidence="2">Methyltransferase</fullName>
    </submittedName>
</protein>
<reference evidence="2 3" key="1">
    <citation type="submission" date="2021-01" db="EMBL/GenBank/DDBJ databases">
        <title>Whole genome shotgun sequence of Verrucosispora qiuiae NBRC 106684.</title>
        <authorList>
            <person name="Komaki H."/>
            <person name="Tamura T."/>
        </authorList>
    </citation>
    <scope>NUCLEOTIDE SEQUENCE [LARGE SCALE GENOMIC DNA]</scope>
    <source>
        <strain evidence="2 3">NBRC 106684</strain>
    </source>
</reference>
<dbReference type="PANTHER" id="PTHR43861:SF3">
    <property type="entry name" value="PUTATIVE (AFU_ORTHOLOGUE AFUA_2G14390)-RELATED"/>
    <property type="match status" value="1"/>
</dbReference>
<proteinExistence type="predicted"/>
<dbReference type="Pfam" id="PF13489">
    <property type="entry name" value="Methyltransf_23"/>
    <property type="match status" value="1"/>
</dbReference>
<dbReference type="CDD" id="cd02440">
    <property type="entry name" value="AdoMet_MTases"/>
    <property type="match status" value="1"/>
</dbReference>
<keyword evidence="2" id="KW-0489">Methyltransferase</keyword>
<accession>A0ABQ4JLC8</accession>
<sequence length="260" mass="28562">MTTAYQFRNAPQQLGPLQQVLDPITRHDLAKIPIRPGWRILDVGAGAGSITRHLAATVGPTGTVIAVDLDTHLLNPTNIIDVYQRDLRDGLDLPVEPGSLNLIHSRCVLEHLTNRTDLLTQMITLLRPGGWLLLGEIVYSRALVHHALTDDDSDLIYRSVHAILDTLAAGGTDLDWGNLTHAALLDVGMTQVYSYTRADTWTGGGPGCLLLADNARQLHDRLLHTDLTDADLRRFGELMTDPTVALRGYQYTSTLAQKPE</sequence>
<comment type="caution">
    <text evidence="2">The sequence shown here is derived from an EMBL/GenBank/DDBJ whole genome shotgun (WGS) entry which is preliminary data.</text>
</comment>
<keyword evidence="1" id="KW-0808">Transferase</keyword>
<dbReference type="GO" id="GO:0008168">
    <property type="term" value="F:methyltransferase activity"/>
    <property type="evidence" value="ECO:0007669"/>
    <property type="project" value="UniProtKB-KW"/>
</dbReference>
<dbReference type="Proteomes" id="UP000653076">
    <property type="component" value="Unassembled WGS sequence"/>
</dbReference>
<dbReference type="EMBL" id="BOPC01000109">
    <property type="protein sequence ID" value="GIJ30384.1"/>
    <property type="molecule type" value="Genomic_DNA"/>
</dbReference>
<dbReference type="Gene3D" id="3.40.50.150">
    <property type="entry name" value="Vaccinia Virus protein VP39"/>
    <property type="match status" value="1"/>
</dbReference>
<dbReference type="InterPro" id="IPR029063">
    <property type="entry name" value="SAM-dependent_MTases_sf"/>
</dbReference>
<dbReference type="SUPFAM" id="SSF53335">
    <property type="entry name" value="S-adenosyl-L-methionine-dependent methyltransferases"/>
    <property type="match status" value="1"/>
</dbReference>
<dbReference type="RefSeq" id="WP_204038089.1">
    <property type="nucleotide sequence ID" value="NZ_BOPC01000109.1"/>
</dbReference>
<organism evidence="2 3">
    <name type="scientific">Micromonospora qiuiae</name>
    <dbReference type="NCBI Taxonomy" id="502268"/>
    <lineage>
        <taxon>Bacteria</taxon>
        <taxon>Bacillati</taxon>
        <taxon>Actinomycetota</taxon>
        <taxon>Actinomycetes</taxon>
        <taxon>Micromonosporales</taxon>
        <taxon>Micromonosporaceae</taxon>
        <taxon>Micromonospora</taxon>
    </lineage>
</organism>
<evidence type="ECO:0000313" key="3">
    <source>
        <dbReference type="Proteomes" id="UP000653076"/>
    </source>
</evidence>